<name>A0A8H3DG02_9AGAM</name>
<feature type="transmembrane region" description="Helical" evidence="1">
    <location>
        <begin position="12"/>
        <end position="35"/>
    </location>
</feature>
<keyword evidence="1" id="KW-0472">Membrane</keyword>
<organism evidence="2 3">
    <name type="scientific">Rhizoctonia solani</name>
    <dbReference type="NCBI Taxonomy" id="456999"/>
    <lineage>
        <taxon>Eukaryota</taxon>
        <taxon>Fungi</taxon>
        <taxon>Dikarya</taxon>
        <taxon>Basidiomycota</taxon>
        <taxon>Agaricomycotina</taxon>
        <taxon>Agaricomycetes</taxon>
        <taxon>Cantharellales</taxon>
        <taxon>Ceratobasidiaceae</taxon>
        <taxon>Rhizoctonia</taxon>
    </lineage>
</organism>
<comment type="caution">
    <text evidence="2">The sequence shown here is derived from an EMBL/GenBank/DDBJ whole genome shotgun (WGS) entry which is preliminary data.</text>
</comment>
<evidence type="ECO:0000313" key="2">
    <source>
        <dbReference type="EMBL" id="CAE6524065.1"/>
    </source>
</evidence>
<dbReference type="AlphaFoldDB" id="A0A8H3DG02"/>
<dbReference type="Proteomes" id="UP000663831">
    <property type="component" value="Unassembled WGS sequence"/>
</dbReference>
<reference evidence="2" key="1">
    <citation type="submission" date="2021-01" db="EMBL/GenBank/DDBJ databases">
        <authorList>
            <person name="Kaushik A."/>
        </authorList>
    </citation>
    <scope>NUCLEOTIDE SEQUENCE</scope>
    <source>
        <strain evidence="2">AG3-1AP</strain>
    </source>
</reference>
<dbReference type="EMBL" id="CAJMWV010006713">
    <property type="protein sequence ID" value="CAE6524065.1"/>
    <property type="molecule type" value="Genomic_DNA"/>
</dbReference>
<proteinExistence type="predicted"/>
<evidence type="ECO:0000313" key="3">
    <source>
        <dbReference type="Proteomes" id="UP000663831"/>
    </source>
</evidence>
<gene>
    <name evidence="2" type="ORF">RDB_LOCUS148699</name>
</gene>
<protein>
    <submittedName>
        <fullName evidence="2">Uncharacterized protein</fullName>
    </submittedName>
</protein>
<evidence type="ECO:0000256" key="1">
    <source>
        <dbReference type="SAM" id="Phobius"/>
    </source>
</evidence>
<keyword evidence="1" id="KW-1133">Transmembrane helix</keyword>
<sequence>MSAEVFLRFTTLFTHITLDSLFGELSIFLPAMTIVSLKKRKQTLQEYLENVKQDRDNAANWSNGRKKLHGDGTYAGHLSHANDTRQRWLVQGDGTELAANTL</sequence>
<keyword evidence="1" id="KW-0812">Transmembrane</keyword>
<accession>A0A8H3DG02</accession>